<keyword evidence="2" id="KW-1185">Reference proteome</keyword>
<gene>
    <name evidence="1" type="ORF">M9H77_06994</name>
</gene>
<evidence type="ECO:0000313" key="1">
    <source>
        <dbReference type="EMBL" id="KAI5676044.1"/>
    </source>
</evidence>
<reference evidence="2" key="1">
    <citation type="journal article" date="2023" name="Nat. Plants">
        <title>Single-cell RNA sequencing provides a high-resolution roadmap for understanding the multicellular compartmentation of specialized metabolism.</title>
        <authorList>
            <person name="Sun S."/>
            <person name="Shen X."/>
            <person name="Li Y."/>
            <person name="Li Y."/>
            <person name="Wang S."/>
            <person name="Li R."/>
            <person name="Zhang H."/>
            <person name="Shen G."/>
            <person name="Guo B."/>
            <person name="Wei J."/>
            <person name="Xu J."/>
            <person name="St-Pierre B."/>
            <person name="Chen S."/>
            <person name="Sun C."/>
        </authorList>
    </citation>
    <scope>NUCLEOTIDE SEQUENCE [LARGE SCALE GENOMIC DNA]</scope>
</reference>
<comment type="caution">
    <text evidence="1">The sequence shown here is derived from an EMBL/GenBank/DDBJ whole genome shotgun (WGS) entry which is preliminary data.</text>
</comment>
<accession>A0ACC0BTV7</accession>
<name>A0ACC0BTV7_CATRO</name>
<dbReference type="EMBL" id="CM044702">
    <property type="protein sequence ID" value="KAI5676044.1"/>
    <property type="molecule type" value="Genomic_DNA"/>
</dbReference>
<proteinExistence type="predicted"/>
<dbReference type="Proteomes" id="UP001060085">
    <property type="component" value="Linkage Group LG02"/>
</dbReference>
<protein>
    <submittedName>
        <fullName evidence="1">Uncharacterized protein</fullName>
    </submittedName>
</protein>
<evidence type="ECO:0000313" key="2">
    <source>
        <dbReference type="Proteomes" id="UP001060085"/>
    </source>
</evidence>
<sequence>MHLSCFKGLIMSTDGYLPTQSHLGGASDPTWMNLNETLRSMQQSIEGLARQFQSVARDVEQLKKGGYQERPQVRGGRRGGLGGRGYHRPQEVFPRHEAYHEDNLYEDYGDNLNVGQAYHGDYMVINKRIKF</sequence>
<organism evidence="1 2">
    <name type="scientific">Catharanthus roseus</name>
    <name type="common">Madagascar periwinkle</name>
    <name type="synonym">Vinca rosea</name>
    <dbReference type="NCBI Taxonomy" id="4058"/>
    <lineage>
        <taxon>Eukaryota</taxon>
        <taxon>Viridiplantae</taxon>
        <taxon>Streptophyta</taxon>
        <taxon>Embryophyta</taxon>
        <taxon>Tracheophyta</taxon>
        <taxon>Spermatophyta</taxon>
        <taxon>Magnoliopsida</taxon>
        <taxon>eudicotyledons</taxon>
        <taxon>Gunneridae</taxon>
        <taxon>Pentapetalae</taxon>
        <taxon>asterids</taxon>
        <taxon>lamiids</taxon>
        <taxon>Gentianales</taxon>
        <taxon>Apocynaceae</taxon>
        <taxon>Rauvolfioideae</taxon>
        <taxon>Vinceae</taxon>
        <taxon>Catharanthinae</taxon>
        <taxon>Catharanthus</taxon>
    </lineage>
</organism>